<keyword evidence="3" id="KW-0804">Transcription</keyword>
<dbReference type="GO" id="GO:0003700">
    <property type="term" value="F:DNA-binding transcription factor activity"/>
    <property type="evidence" value="ECO:0007669"/>
    <property type="project" value="InterPro"/>
</dbReference>
<evidence type="ECO:0000313" key="6">
    <source>
        <dbReference type="Proteomes" id="UP000287188"/>
    </source>
</evidence>
<sequence>MTDTIHIRLLNYHVLLLRPEQWRLPLVQSHFWRFYMNNDDGALLGYQGASYPLAGGKLYVIPAEVRFSAQLAHPLKHFFVHFDVLGLSPIIYREVFASPICLPATPSLVQMVETCIQEMEAQKQEGLVLELRLKAILYTGLTQYLQQIPVATLQRYFQLMTALEPVLPAIEYVDTHLAEPLLCKELARLCHMNVDYFSRRFRECVGQTPNAYIQLQRVKRAEQQLLLTNASIEQIATQHGFGSRHYFSRIFARHTGVSPAAYRKGLLGN</sequence>
<comment type="caution">
    <text evidence="5">The sequence shown here is derived from an EMBL/GenBank/DDBJ whole genome shotgun (WGS) entry which is preliminary data.</text>
</comment>
<evidence type="ECO:0000313" key="5">
    <source>
        <dbReference type="EMBL" id="GCE22708.1"/>
    </source>
</evidence>
<dbReference type="Gene3D" id="1.10.10.60">
    <property type="entry name" value="Homeodomain-like"/>
    <property type="match status" value="2"/>
</dbReference>
<dbReference type="SMART" id="SM00342">
    <property type="entry name" value="HTH_ARAC"/>
    <property type="match status" value="1"/>
</dbReference>
<dbReference type="InterPro" id="IPR018060">
    <property type="entry name" value="HTH_AraC"/>
</dbReference>
<evidence type="ECO:0000256" key="2">
    <source>
        <dbReference type="ARBA" id="ARBA00023125"/>
    </source>
</evidence>
<keyword evidence="6" id="KW-1185">Reference proteome</keyword>
<dbReference type="Proteomes" id="UP000287188">
    <property type="component" value="Unassembled WGS sequence"/>
</dbReference>
<dbReference type="Pfam" id="PF12833">
    <property type="entry name" value="HTH_18"/>
    <property type="match status" value="1"/>
</dbReference>
<gene>
    <name evidence="5" type="ORF">KDK_65080</name>
</gene>
<dbReference type="PANTHER" id="PTHR43280:SF28">
    <property type="entry name" value="HTH-TYPE TRANSCRIPTIONAL ACTIVATOR RHAS"/>
    <property type="match status" value="1"/>
</dbReference>
<dbReference type="InterPro" id="IPR018062">
    <property type="entry name" value="HTH_AraC-typ_CS"/>
</dbReference>
<dbReference type="AlphaFoldDB" id="A0A402AUB4"/>
<dbReference type="PROSITE" id="PS00041">
    <property type="entry name" value="HTH_ARAC_FAMILY_1"/>
    <property type="match status" value="1"/>
</dbReference>
<keyword evidence="1" id="KW-0805">Transcription regulation</keyword>
<dbReference type="GO" id="GO:0043565">
    <property type="term" value="F:sequence-specific DNA binding"/>
    <property type="evidence" value="ECO:0007669"/>
    <property type="project" value="InterPro"/>
</dbReference>
<feature type="domain" description="HTH araC/xylS-type" evidence="4">
    <location>
        <begin position="167"/>
        <end position="265"/>
    </location>
</feature>
<dbReference type="PRINTS" id="PR00032">
    <property type="entry name" value="HTHARAC"/>
</dbReference>
<dbReference type="PANTHER" id="PTHR43280">
    <property type="entry name" value="ARAC-FAMILY TRANSCRIPTIONAL REGULATOR"/>
    <property type="match status" value="1"/>
</dbReference>
<dbReference type="OrthoDB" id="9780667at2"/>
<dbReference type="InterPro" id="IPR009057">
    <property type="entry name" value="Homeodomain-like_sf"/>
</dbReference>
<evidence type="ECO:0000256" key="3">
    <source>
        <dbReference type="ARBA" id="ARBA00023163"/>
    </source>
</evidence>
<keyword evidence="2" id="KW-0238">DNA-binding</keyword>
<dbReference type="PROSITE" id="PS01124">
    <property type="entry name" value="HTH_ARAC_FAMILY_2"/>
    <property type="match status" value="1"/>
</dbReference>
<proteinExistence type="predicted"/>
<reference evidence="6" key="1">
    <citation type="submission" date="2018-12" db="EMBL/GenBank/DDBJ databases">
        <title>Tengunoibacter tsumagoiensis gen. nov., sp. nov., Dictyobacter kobayashii sp. nov., D. alpinus sp. nov., and D. joshuensis sp. nov. and description of Dictyobacteraceae fam. nov. within the order Ktedonobacterales isolated from Tengu-no-mugimeshi.</title>
        <authorList>
            <person name="Wang C.M."/>
            <person name="Zheng Y."/>
            <person name="Sakai Y."/>
            <person name="Toyoda A."/>
            <person name="Minakuchi Y."/>
            <person name="Abe K."/>
            <person name="Yokota A."/>
            <person name="Yabe S."/>
        </authorList>
    </citation>
    <scope>NUCLEOTIDE SEQUENCE [LARGE SCALE GENOMIC DNA]</scope>
    <source>
        <strain evidence="6">Uno11</strain>
    </source>
</reference>
<dbReference type="RefSeq" id="WP_126555867.1">
    <property type="nucleotide sequence ID" value="NZ_BIFS01000002.1"/>
</dbReference>
<accession>A0A402AUB4</accession>
<evidence type="ECO:0000259" key="4">
    <source>
        <dbReference type="PROSITE" id="PS01124"/>
    </source>
</evidence>
<dbReference type="SUPFAM" id="SSF46689">
    <property type="entry name" value="Homeodomain-like"/>
    <property type="match status" value="2"/>
</dbReference>
<name>A0A402AUB4_9CHLR</name>
<dbReference type="EMBL" id="BIFS01000002">
    <property type="protein sequence ID" value="GCE22708.1"/>
    <property type="molecule type" value="Genomic_DNA"/>
</dbReference>
<organism evidence="5 6">
    <name type="scientific">Dictyobacter kobayashii</name>
    <dbReference type="NCBI Taxonomy" id="2014872"/>
    <lineage>
        <taxon>Bacteria</taxon>
        <taxon>Bacillati</taxon>
        <taxon>Chloroflexota</taxon>
        <taxon>Ktedonobacteria</taxon>
        <taxon>Ktedonobacterales</taxon>
        <taxon>Dictyobacteraceae</taxon>
        <taxon>Dictyobacter</taxon>
    </lineage>
</organism>
<dbReference type="InterPro" id="IPR020449">
    <property type="entry name" value="Tscrpt_reg_AraC-type_HTH"/>
</dbReference>
<evidence type="ECO:0000256" key="1">
    <source>
        <dbReference type="ARBA" id="ARBA00023015"/>
    </source>
</evidence>
<protein>
    <recommendedName>
        <fullName evidence="4">HTH araC/xylS-type domain-containing protein</fullName>
    </recommendedName>
</protein>